<feature type="domain" description="Tag1 C-terminal" evidence="3">
    <location>
        <begin position="463"/>
        <end position="573"/>
    </location>
</feature>
<accession>A0A9P9XYT1</accession>
<feature type="compositionally biased region" description="Acidic residues" evidence="1">
    <location>
        <begin position="725"/>
        <end position="736"/>
    </location>
</feature>
<dbReference type="AlphaFoldDB" id="A0A9P9XYT1"/>
<evidence type="ECO:0000259" key="5">
    <source>
        <dbReference type="Pfam" id="PF26153"/>
    </source>
</evidence>
<evidence type="ECO:0000313" key="6">
    <source>
        <dbReference type="EMBL" id="KAI6780388.1"/>
    </source>
</evidence>
<gene>
    <name evidence="6" type="ORF">J7T54_007237</name>
</gene>
<dbReference type="Pfam" id="PF26153">
    <property type="entry name" value="LEA-2L_5"/>
    <property type="match status" value="1"/>
</dbReference>
<feature type="domain" description="Tag1-like fourth Ig-like" evidence="4">
    <location>
        <begin position="585"/>
        <end position="698"/>
    </location>
</feature>
<name>A0A9P9XYT1_9HYPO</name>
<dbReference type="Pfam" id="PF26174">
    <property type="entry name" value="LEA-2_1"/>
    <property type="match status" value="1"/>
</dbReference>
<keyword evidence="2" id="KW-1133">Transmembrane helix</keyword>
<evidence type="ECO:0008006" key="8">
    <source>
        <dbReference type="Google" id="ProtNLM"/>
    </source>
</evidence>
<dbReference type="InterPro" id="IPR046368">
    <property type="entry name" value="Tag1"/>
</dbReference>
<feature type="region of interest" description="Disordered" evidence="1">
    <location>
        <begin position="714"/>
        <end position="738"/>
    </location>
</feature>
<dbReference type="GeneID" id="75833713"/>
<dbReference type="InterPro" id="IPR059066">
    <property type="entry name" value="Ig_Tag1-like_5th"/>
</dbReference>
<proteinExistence type="predicted"/>
<sequence>MPPTEHSPLLAANNEVEDRIDATEDSPLLADNEDSQPEPEHQDGQERRSTSSALWPRSKSADGSKKSKWRWPSIAAGAILVLLVIAVLVGGFVMPGAVKEYAEGAAVIEPTGLSIESITSDGVRARIQADFRLDGSRVDNVNSRRLGRFATGIMRKLETSETNVNVYLPHYDNSLLGSAVVPPITVDLRDGHTTTVDFVTDLTPGDAEQIKRIANNWLEGKLDQLKVTGAAQIQVKSGIFPLGAHDVVESMVFEASKIPSVPEYNIERLTFTDVPMGRDGRMAVGANVSLALHNDYHIGLNVPPLGFEILLANCDSSDPYITVAEAVTDNIEVRPLADVHAGALGIIREIPQSLVRSCPKSNMSPLDHFMGRYLRGEDAEIYVRGNKIEDSDAPDWITSILRNIMVPIEFPGHSFGNVIRNFSATDVNFQMGSPFADPNDPEGVPHVSGTIQVIAALPEEFDIDLGVQNLRSDAELFYKGKKLGNLNMEDWNPANSTRVTIDNEVMMNITSRVLNVPLDVTNNDVFTDILQKMFFGDGDILLTVEADVDVQVGTVLGHVDLKGIPANGTIPVKTMPRDTLTQLLPQVDNIQILNTSETGVTMEARVNFTNPTPYTAQIPYVNLHILNSGSLIGEAIATNVNLILGNNTGNIIHATWDPWTFGGDESRRIAKRLLSEYLSGENTTLEVRTHRGTIPSMPLLGEGLSKLNITIPTPRIRLPHKPGGDEDGDGGDEDDRDSSRFIQGATFHIFSSTSTFTLASPLHHDTVYIEYINATAFYNHTEPIGQIVTDQAFPAPPGLTVTPKLPVEWSPSHIGYGKLKEALGGRLKLDAEADVRIRLGSWVEEIHYIGHGIGAKLRRVSEHLVSDHAIARRDFAQPLKMLRQTESSSTAASLRAQRLPLTSVDMNSLRSGALKAKHGRTLDLGNLVRRDQVDSEMRVDTVVLELCFESDKVMRQFKHSLEDVAPGRPRVQDVQRRQCPELEPEGLRLNQYK</sequence>
<evidence type="ECO:0000313" key="7">
    <source>
        <dbReference type="Proteomes" id="UP001055219"/>
    </source>
</evidence>
<evidence type="ECO:0000259" key="4">
    <source>
        <dbReference type="Pfam" id="PF26150"/>
    </source>
</evidence>
<feature type="compositionally biased region" description="Basic and acidic residues" evidence="1">
    <location>
        <begin position="38"/>
        <end position="49"/>
    </location>
</feature>
<comment type="caution">
    <text evidence="6">The sequence shown here is derived from an EMBL/GenBank/DDBJ whole genome shotgun (WGS) entry which is preliminary data.</text>
</comment>
<organism evidence="6 7">
    <name type="scientific">Emericellopsis cladophorae</name>
    <dbReference type="NCBI Taxonomy" id="2686198"/>
    <lineage>
        <taxon>Eukaryota</taxon>
        <taxon>Fungi</taxon>
        <taxon>Dikarya</taxon>
        <taxon>Ascomycota</taxon>
        <taxon>Pezizomycotina</taxon>
        <taxon>Sordariomycetes</taxon>
        <taxon>Hypocreomycetidae</taxon>
        <taxon>Hypocreales</taxon>
        <taxon>Bionectriaceae</taxon>
        <taxon>Emericellopsis</taxon>
    </lineage>
</organism>
<reference evidence="6" key="1">
    <citation type="journal article" date="2021" name="J Fungi (Basel)">
        <title>Genomic and Metabolomic Analyses of the Marine Fungus Emericellopsis cladophorae: Insights into Saltwater Adaptability Mechanisms and Its Biosynthetic Potential.</title>
        <authorList>
            <person name="Goncalves M.F.M."/>
            <person name="Hilario S."/>
            <person name="Van de Peer Y."/>
            <person name="Esteves A.C."/>
            <person name="Alves A."/>
        </authorList>
    </citation>
    <scope>NUCLEOTIDE SEQUENCE</scope>
    <source>
        <strain evidence="6">MUM 19.33</strain>
    </source>
</reference>
<dbReference type="PANTHER" id="PTHR35895">
    <property type="entry name" value="CHROMOSOME 16, WHOLE GENOME SHOTGUN SEQUENCE"/>
    <property type="match status" value="1"/>
</dbReference>
<keyword evidence="7" id="KW-1185">Reference proteome</keyword>
<dbReference type="Proteomes" id="UP001055219">
    <property type="component" value="Unassembled WGS sequence"/>
</dbReference>
<dbReference type="InterPro" id="IPR059065">
    <property type="entry name" value="Ig_Tag1-like_4th"/>
</dbReference>
<dbReference type="Pfam" id="PF26150">
    <property type="entry name" value="LEA-2_4"/>
    <property type="match status" value="1"/>
</dbReference>
<feature type="region of interest" description="Disordered" evidence="1">
    <location>
        <begin position="1"/>
        <end position="66"/>
    </location>
</feature>
<keyword evidence="2" id="KW-0812">Transmembrane</keyword>
<dbReference type="Pfam" id="PF22786">
    <property type="entry name" value="Tag1_C"/>
    <property type="match status" value="1"/>
</dbReference>
<dbReference type="GO" id="GO:0000329">
    <property type="term" value="C:fungal-type vacuole membrane"/>
    <property type="evidence" value="ECO:0007669"/>
    <property type="project" value="InterPro"/>
</dbReference>
<dbReference type="RefSeq" id="XP_051361244.1">
    <property type="nucleotide sequence ID" value="XM_051507521.1"/>
</dbReference>
<keyword evidence="2" id="KW-0472">Membrane</keyword>
<dbReference type="InterPro" id="IPR055011">
    <property type="entry name" value="Tag1_C"/>
</dbReference>
<dbReference type="EMBL" id="JAGIXG020000033">
    <property type="protein sequence ID" value="KAI6780388.1"/>
    <property type="molecule type" value="Genomic_DNA"/>
</dbReference>
<dbReference type="OrthoDB" id="5596576at2759"/>
<dbReference type="PANTHER" id="PTHR35895:SF3">
    <property type="entry name" value="PRE-RRNA PROCESSING PROTEIN"/>
    <property type="match status" value="1"/>
</dbReference>
<reference evidence="6" key="2">
    <citation type="submission" date="2022-07" db="EMBL/GenBank/DDBJ databases">
        <authorList>
            <person name="Goncalves M.F.M."/>
            <person name="Hilario S."/>
            <person name="Van De Peer Y."/>
            <person name="Esteves A.C."/>
            <person name="Alves A."/>
        </authorList>
    </citation>
    <scope>NUCLEOTIDE SEQUENCE</scope>
    <source>
        <strain evidence="6">MUM 19.33</strain>
    </source>
</reference>
<evidence type="ECO:0000256" key="2">
    <source>
        <dbReference type="SAM" id="Phobius"/>
    </source>
</evidence>
<protein>
    <recommendedName>
        <fullName evidence="8">Pre-rRNA processing protein</fullName>
    </recommendedName>
</protein>
<feature type="transmembrane region" description="Helical" evidence="2">
    <location>
        <begin position="74"/>
        <end position="94"/>
    </location>
</feature>
<evidence type="ECO:0000259" key="3">
    <source>
        <dbReference type="Pfam" id="PF22786"/>
    </source>
</evidence>
<evidence type="ECO:0000256" key="1">
    <source>
        <dbReference type="SAM" id="MobiDB-lite"/>
    </source>
</evidence>
<feature type="domain" description="Tag1-like fifth Ig-like" evidence="5">
    <location>
        <begin position="735"/>
        <end position="846"/>
    </location>
</feature>